<evidence type="ECO:0000313" key="3">
    <source>
        <dbReference type="Proteomes" id="UP000035085"/>
    </source>
</evidence>
<gene>
    <name evidence="2" type="ORF">UC34_20090</name>
</gene>
<accession>A0ABM5T4U1</accession>
<proteinExistence type="predicted"/>
<keyword evidence="2" id="KW-0031">Aminopeptidase</keyword>
<dbReference type="InterPro" id="IPR029058">
    <property type="entry name" value="AB_hydrolase_fold"/>
</dbReference>
<dbReference type="SUPFAM" id="SSF53474">
    <property type="entry name" value="alpha/beta-Hydrolases"/>
    <property type="match status" value="1"/>
</dbReference>
<reference evidence="3" key="1">
    <citation type="submission" date="2015-02" db="EMBL/GenBank/DDBJ databases">
        <title>Complete Genome Sequencing of Pandoraea vervacti NS15 sp. nov.</title>
        <authorList>
            <person name="Chan K.-G."/>
        </authorList>
    </citation>
    <scope>NUCLEOTIDE SEQUENCE [LARGE SCALE GENOMIC DNA]</scope>
    <source>
        <strain evidence="3">NS15</strain>
    </source>
</reference>
<dbReference type="Proteomes" id="UP000035085">
    <property type="component" value="Chromosome"/>
</dbReference>
<keyword evidence="1" id="KW-0378">Hydrolase</keyword>
<dbReference type="PANTHER" id="PTHR22946:SF9">
    <property type="entry name" value="POLYKETIDE TRANSFERASE AF380"/>
    <property type="match status" value="1"/>
</dbReference>
<protein>
    <submittedName>
        <fullName evidence="2">Dipeptidyl aminopeptidase</fullName>
    </submittedName>
</protein>
<organism evidence="2 3">
    <name type="scientific">Pandoraea vervacti</name>
    <dbReference type="NCBI Taxonomy" id="656178"/>
    <lineage>
        <taxon>Bacteria</taxon>
        <taxon>Pseudomonadati</taxon>
        <taxon>Pseudomonadota</taxon>
        <taxon>Betaproteobacteria</taxon>
        <taxon>Burkholderiales</taxon>
        <taxon>Burkholderiaceae</taxon>
        <taxon>Pandoraea</taxon>
    </lineage>
</organism>
<dbReference type="InterPro" id="IPR050261">
    <property type="entry name" value="FrsA_esterase"/>
</dbReference>
<sequence>MAFAATDDPGATRHIAAAEIKPDIASIVMPGVGTFGGDVPMHTEVYKPGGDGPFPVLIFQHGRAGDALTRGKLAEPISPGHVRFWLAKGFAVVAPIRVGYGLTGGPDRENSGASFNQNGQCTRRPDFATLGKVTAQTNLVVLQWVQAQSWADKHRIVLEGRSVGGFTTVATAAANPPGVIAYLNFSGGAGGSPERAPQHSCDPDQMQAVYGEFGKTTRIPGLWLYAHNDQYWGPDAPKQWFNAFAASGSPAQFVQTEDIPGHDGHLLLTYGGTLWSAPVNAFLRQLGF</sequence>
<keyword evidence="3" id="KW-1185">Reference proteome</keyword>
<keyword evidence="2" id="KW-0645">Protease</keyword>
<dbReference type="GO" id="GO:0004177">
    <property type="term" value="F:aminopeptidase activity"/>
    <property type="evidence" value="ECO:0007669"/>
    <property type="project" value="UniProtKB-KW"/>
</dbReference>
<dbReference type="Gene3D" id="3.40.50.1820">
    <property type="entry name" value="alpha/beta hydrolase"/>
    <property type="match status" value="1"/>
</dbReference>
<evidence type="ECO:0000313" key="2">
    <source>
        <dbReference type="EMBL" id="AJP59970.2"/>
    </source>
</evidence>
<evidence type="ECO:0000256" key="1">
    <source>
        <dbReference type="ARBA" id="ARBA00022801"/>
    </source>
</evidence>
<name>A0ABM5T4U1_9BURK</name>
<dbReference type="PANTHER" id="PTHR22946">
    <property type="entry name" value="DIENELACTONE HYDROLASE DOMAIN-CONTAINING PROTEIN-RELATED"/>
    <property type="match status" value="1"/>
</dbReference>
<dbReference type="EMBL" id="CP010897">
    <property type="protein sequence ID" value="AJP59970.2"/>
    <property type="molecule type" value="Genomic_DNA"/>
</dbReference>